<accession>A0A3S0L9E7</accession>
<dbReference type="Proteomes" id="UP000282060">
    <property type="component" value="Unassembled WGS sequence"/>
</dbReference>
<evidence type="ECO:0000256" key="1">
    <source>
        <dbReference type="SAM" id="SignalP"/>
    </source>
</evidence>
<reference evidence="2 3" key="1">
    <citation type="submission" date="2018-12" db="EMBL/GenBank/DDBJ databases">
        <authorList>
            <person name="Yu L."/>
        </authorList>
    </citation>
    <scope>NUCLEOTIDE SEQUENCE [LARGE SCALE GENOMIC DNA]</scope>
    <source>
        <strain evidence="2 3">HAW-EB5</strain>
    </source>
</reference>
<organism evidence="2 3">
    <name type="scientific">Shewanella atlantica</name>
    <dbReference type="NCBI Taxonomy" id="271099"/>
    <lineage>
        <taxon>Bacteria</taxon>
        <taxon>Pseudomonadati</taxon>
        <taxon>Pseudomonadota</taxon>
        <taxon>Gammaproteobacteria</taxon>
        <taxon>Alteromonadales</taxon>
        <taxon>Shewanellaceae</taxon>
        <taxon>Shewanella</taxon>
    </lineage>
</organism>
<dbReference type="AlphaFoldDB" id="A0A3S0L9E7"/>
<gene>
    <name evidence="2" type="ORF">EKG39_16035</name>
</gene>
<dbReference type="EMBL" id="RXNV01000008">
    <property type="protein sequence ID" value="RTR30144.1"/>
    <property type="molecule type" value="Genomic_DNA"/>
</dbReference>
<keyword evidence="3" id="KW-1185">Reference proteome</keyword>
<keyword evidence="1" id="KW-0732">Signal</keyword>
<feature type="chain" id="PRO_5018652074" description="Lipoprotein" evidence="1">
    <location>
        <begin position="26"/>
        <end position="104"/>
    </location>
</feature>
<comment type="caution">
    <text evidence="2">The sequence shown here is derived from an EMBL/GenBank/DDBJ whole genome shotgun (WGS) entry which is preliminary data.</text>
</comment>
<proteinExistence type="predicted"/>
<feature type="signal peptide" evidence="1">
    <location>
        <begin position="1"/>
        <end position="25"/>
    </location>
</feature>
<dbReference type="OrthoDB" id="6272373at2"/>
<protein>
    <recommendedName>
        <fullName evidence="4">Lipoprotein</fullName>
    </recommendedName>
</protein>
<evidence type="ECO:0008006" key="4">
    <source>
        <dbReference type="Google" id="ProtNLM"/>
    </source>
</evidence>
<evidence type="ECO:0000313" key="3">
    <source>
        <dbReference type="Proteomes" id="UP000282060"/>
    </source>
</evidence>
<evidence type="ECO:0000313" key="2">
    <source>
        <dbReference type="EMBL" id="RTR30144.1"/>
    </source>
</evidence>
<name>A0A3S0L9E7_9GAMM</name>
<sequence length="104" mass="11269">MIGEVMGFRWLVLLFLSLSSLTACTQDPQWTLFYYADSKAIPESVTLSENISGYYATSEQCIAKGKGLIRLSDSGVGSFQCGHLCVATEDGGLTCESMLDSQQP</sequence>